<dbReference type="GO" id="GO:0006303">
    <property type="term" value="P:double-strand break repair via nonhomologous end joining"/>
    <property type="evidence" value="ECO:0007669"/>
    <property type="project" value="TreeGrafter"/>
</dbReference>
<dbReference type="PANTHER" id="PTHR45997:SF1">
    <property type="entry name" value="DNA LIGASE 4"/>
    <property type="match status" value="1"/>
</dbReference>
<dbReference type="OrthoDB" id="151490at2759"/>
<dbReference type="PANTHER" id="PTHR45997">
    <property type="entry name" value="DNA LIGASE 4"/>
    <property type="match status" value="1"/>
</dbReference>
<evidence type="ECO:0000256" key="4">
    <source>
        <dbReference type="ARBA" id="ARBA00012727"/>
    </source>
</evidence>
<dbReference type="GO" id="GO:0003677">
    <property type="term" value="F:DNA binding"/>
    <property type="evidence" value="ECO:0007669"/>
    <property type="project" value="InterPro"/>
</dbReference>
<dbReference type="SUPFAM" id="SSF50249">
    <property type="entry name" value="Nucleic acid-binding proteins"/>
    <property type="match status" value="1"/>
</dbReference>
<dbReference type="Pfam" id="PF01068">
    <property type="entry name" value="DNA_ligase_A_M"/>
    <property type="match status" value="1"/>
</dbReference>
<keyword evidence="14" id="KW-0234">DNA repair</keyword>
<dbReference type="Pfam" id="PF00533">
    <property type="entry name" value="BRCT"/>
    <property type="match status" value="1"/>
</dbReference>
<dbReference type="FunFam" id="3.30.470.30:FF:000008">
    <property type="entry name" value="DNA ligase"/>
    <property type="match status" value="1"/>
</dbReference>
<keyword evidence="11" id="KW-0067">ATP-binding</keyword>
<dbReference type="PROSITE" id="PS50172">
    <property type="entry name" value="BRCT"/>
    <property type="match status" value="2"/>
</dbReference>
<dbReference type="Gene3D" id="2.40.50.140">
    <property type="entry name" value="Nucleic acid-binding proteins"/>
    <property type="match status" value="1"/>
</dbReference>
<dbReference type="SMART" id="SM00292">
    <property type="entry name" value="BRCT"/>
    <property type="match status" value="2"/>
</dbReference>
<evidence type="ECO:0000259" key="20">
    <source>
        <dbReference type="PROSITE" id="PS50160"/>
    </source>
</evidence>
<evidence type="ECO:0000259" key="21">
    <source>
        <dbReference type="PROSITE" id="PS50172"/>
    </source>
</evidence>
<dbReference type="Pfam" id="PF04675">
    <property type="entry name" value="DNA_ligase_A_N"/>
    <property type="match status" value="1"/>
</dbReference>
<keyword evidence="6" id="KW-0436">Ligase</keyword>
<keyword evidence="23" id="KW-1185">Reference proteome</keyword>
<dbReference type="InterPro" id="IPR012310">
    <property type="entry name" value="DNA_ligase_ATP-dep_cent"/>
</dbReference>
<dbReference type="InterPro" id="IPR001357">
    <property type="entry name" value="BRCT_dom"/>
</dbReference>
<dbReference type="InterPro" id="IPR012309">
    <property type="entry name" value="DNA_ligase_ATP-dep_C"/>
</dbReference>
<accession>A0A8J2WIB5</accession>
<dbReference type="AlphaFoldDB" id="A0A8J2WIB5"/>
<evidence type="ECO:0000256" key="18">
    <source>
        <dbReference type="ARBA" id="ARBA00034003"/>
    </source>
</evidence>
<dbReference type="FunFam" id="2.40.50.140:FF:000150">
    <property type="entry name" value="DNA ligase"/>
    <property type="match status" value="1"/>
</dbReference>
<dbReference type="CDD" id="cd07903">
    <property type="entry name" value="Adenylation_DNA_ligase_IV"/>
    <property type="match status" value="1"/>
</dbReference>
<dbReference type="InterPro" id="IPR044125">
    <property type="entry name" value="Adenylation_DNA_ligase_IV"/>
</dbReference>
<evidence type="ECO:0000256" key="3">
    <source>
        <dbReference type="ARBA" id="ARBA00007572"/>
    </source>
</evidence>
<evidence type="ECO:0000256" key="9">
    <source>
        <dbReference type="ARBA" id="ARBA00022741"/>
    </source>
</evidence>
<comment type="catalytic activity">
    <reaction evidence="18">
        <text>ATP + (deoxyribonucleotide)n-3'-hydroxyl + 5'-phospho-(deoxyribonucleotide)m = (deoxyribonucleotide)n+m + AMP + diphosphate.</text>
        <dbReference type="EC" id="6.5.1.1"/>
    </reaction>
</comment>
<dbReference type="GO" id="GO:0006297">
    <property type="term" value="P:nucleotide-excision repair, DNA gap filling"/>
    <property type="evidence" value="ECO:0007669"/>
    <property type="project" value="TreeGrafter"/>
</dbReference>
<dbReference type="GO" id="GO:0003910">
    <property type="term" value="F:DNA ligase (ATP) activity"/>
    <property type="evidence" value="ECO:0007669"/>
    <property type="project" value="UniProtKB-EC"/>
</dbReference>
<keyword evidence="8" id="KW-0677">Repeat</keyword>
<evidence type="ECO:0000256" key="14">
    <source>
        <dbReference type="ARBA" id="ARBA00023204"/>
    </source>
</evidence>
<keyword evidence="15" id="KW-0539">Nucleus</keyword>
<dbReference type="Proteomes" id="UP000789390">
    <property type="component" value="Unassembled WGS sequence"/>
</dbReference>
<dbReference type="EC" id="6.5.1.1" evidence="4"/>
<comment type="subcellular location">
    <subcellularLocation>
        <location evidence="2">Nucleus</location>
    </subcellularLocation>
</comment>
<feature type="domain" description="ATP-dependent DNA ligase family profile" evidence="20">
    <location>
        <begin position="355"/>
        <end position="481"/>
    </location>
</feature>
<dbReference type="EMBL" id="CAKKLH010000282">
    <property type="protein sequence ID" value="CAH0108252.1"/>
    <property type="molecule type" value="Genomic_DNA"/>
</dbReference>
<dbReference type="NCBIfam" id="TIGR00574">
    <property type="entry name" value="dnl1"/>
    <property type="match status" value="1"/>
</dbReference>
<evidence type="ECO:0000256" key="1">
    <source>
        <dbReference type="ARBA" id="ARBA00001946"/>
    </source>
</evidence>
<evidence type="ECO:0000256" key="13">
    <source>
        <dbReference type="ARBA" id="ARBA00023172"/>
    </source>
</evidence>
<evidence type="ECO:0000256" key="12">
    <source>
        <dbReference type="ARBA" id="ARBA00022842"/>
    </source>
</evidence>
<comment type="cofactor">
    <cofactor evidence="1">
        <name>Mg(2+)</name>
        <dbReference type="ChEBI" id="CHEBI:18420"/>
    </cofactor>
</comment>
<evidence type="ECO:0000256" key="11">
    <source>
        <dbReference type="ARBA" id="ARBA00022840"/>
    </source>
</evidence>
<evidence type="ECO:0000256" key="19">
    <source>
        <dbReference type="RuleBase" id="RU004196"/>
    </source>
</evidence>
<dbReference type="GO" id="GO:0006310">
    <property type="term" value="P:DNA recombination"/>
    <property type="evidence" value="ECO:0007669"/>
    <property type="project" value="UniProtKB-KW"/>
</dbReference>
<dbReference type="SUPFAM" id="SSF52113">
    <property type="entry name" value="BRCT domain"/>
    <property type="match status" value="2"/>
</dbReference>
<dbReference type="Pfam" id="PF04679">
    <property type="entry name" value="DNA_ligase_A_C"/>
    <property type="match status" value="1"/>
</dbReference>
<feature type="domain" description="BRCT" evidence="21">
    <location>
        <begin position="624"/>
        <end position="713"/>
    </location>
</feature>
<reference evidence="22" key="1">
    <citation type="submission" date="2021-11" db="EMBL/GenBank/DDBJ databases">
        <authorList>
            <person name="Schell T."/>
        </authorList>
    </citation>
    <scope>NUCLEOTIDE SEQUENCE</scope>
    <source>
        <strain evidence="22">M5</strain>
    </source>
</reference>
<evidence type="ECO:0000256" key="16">
    <source>
        <dbReference type="ARBA" id="ARBA00030676"/>
    </source>
</evidence>
<dbReference type="GO" id="GO:0005524">
    <property type="term" value="F:ATP binding"/>
    <property type="evidence" value="ECO:0007669"/>
    <property type="project" value="UniProtKB-KW"/>
</dbReference>
<evidence type="ECO:0000256" key="6">
    <source>
        <dbReference type="ARBA" id="ARBA00022598"/>
    </source>
</evidence>
<dbReference type="SUPFAM" id="SSF56091">
    <property type="entry name" value="DNA ligase/mRNA capping enzyme, catalytic domain"/>
    <property type="match status" value="1"/>
</dbReference>
<comment type="caution">
    <text evidence="22">The sequence shown here is derived from an EMBL/GenBank/DDBJ whole genome shotgun (WGS) entry which is preliminary data.</text>
</comment>
<dbReference type="InterPro" id="IPR036599">
    <property type="entry name" value="DNA_ligase_N_sf"/>
</dbReference>
<protein>
    <recommendedName>
        <fullName evidence="5">DNA ligase 4</fullName>
        <ecNumber evidence="4">6.5.1.1</ecNumber>
    </recommendedName>
    <alternativeName>
        <fullName evidence="17">DNA ligase IV</fullName>
    </alternativeName>
    <alternativeName>
        <fullName evidence="16">Polydeoxyribonucleotide synthase [ATP] 4</fullName>
    </alternativeName>
</protein>
<evidence type="ECO:0000256" key="8">
    <source>
        <dbReference type="ARBA" id="ARBA00022737"/>
    </source>
</evidence>
<organism evidence="22 23">
    <name type="scientific">Daphnia galeata</name>
    <dbReference type="NCBI Taxonomy" id="27404"/>
    <lineage>
        <taxon>Eukaryota</taxon>
        <taxon>Metazoa</taxon>
        <taxon>Ecdysozoa</taxon>
        <taxon>Arthropoda</taxon>
        <taxon>Crustacea</taxon>
        <taxon>Branchiopoda</taxon>
        <taxon>Diplostraca</taxon>
        <taxon>Cladocera</taxon>
        <taxon>Anomopoda</taxon>
        <taxon>Daphniidae</taxon>
        <taxon>Daphnia</taxon>
    </lineage>
</organism>
<keyword evidence="10" id="KW-0227">DNA damage</keyword>
<evidence type="ECO:0000256" key="17">
    <source>
        <dbReference type="ARBA" id="ARBA00031942"/>
    </source>
</evidence>
<dbReference type="PROSITE" id="PS00333">
    <property type="entry name" value="DNA_LIGASE_A2"/>
    <property type="match status" value="1"/>
</dbReference>
<dbReference type="GO" id="GO:0071897">
    <property type="term" value="P:DNA biosynthetic process"/>
    <property type="evidence" value="ECO:0007669"/>
    <property type="project" value="InterPro"/>
</dbReference>
<dbReference type="Gene3D" id="3.40.50.10190">
    <property type="entry name" value="BRCT domain"/>
    <property type="match status" value="2"/>
</dbReference>
<dbReference type="InterPro" id="IPR029710">
    <property type="entry name" value="LIG4"/>
</dbReference>
<evidence type="ECO:0000256" key="10">
    <source>
        <dbReference type="ARBA" id="ARBA00022763"/>
    </source>
</evidence>
<dbReference type="InterPro" id="IPR012308">
    <property type="entry name" value="DNA_ligase_ATP-dep_N"/>
</dbReference>
<dbReference type="InterPro" id="IPR016059">
    <property type="entry name" value="DNA_ligase_ATP-dep_CS"/>
</dbReference>
<gene>
    <name evidence="22" type="ORF">DGAL_LOCUS11621</name>
</gene>
<keyword evidence="13" id="KW-0233">DNA recombination</keyword>
<dbReference type="CDD" id="cd07968">
    <property type="entry name" value="OBF_DNA_ligase_IV"/>
    <property type="match status" value="1"/>
</dbReference>
<dbReference type="InterPro" id="IPR012340">
    <property type="entry name" value="NA-bd_OB-fold"/>
</dbReference>
<dbReference type="PROSITE" id="PS50160">
    <property type="entry name" value="DNA_LIGASE_A3"/>
    <property type="match status" value="1"/>
</dbReference>
<dbReference type="InterPro" id="IPR036420">
    <property type="entry name" value="BRCT_dom_sf"/>
</dbReference>
<keyword evidence="7" id="KW-0479">Metal-binding</keyword>
<proteinExistence type="inferred from homology"/>
<evidence type="ECO:0000313" key="22">
    <source>
        <dbReference type="EMBL" id="CAH0108252.1"/>
    </source>
</evidence>
<feature type="domain" description="BRCT" evidence="21">
    <location>
        <begin position="777"/>
        <end position="882"/>
    </location>
</feature>
<dbReference type="Gene3D" id="1.10.3260.10">
    <property type="entry name" value="DNA ligase, ATP-dependent, N-terminal domain"/>
    <property type="match status" value="1"/>
</dbReference>
<dbReference type="InterPro" id="IPR000977">
    <property type="entry name" value="DNA_ligase_ATP-dep"/>
</dbReference>
<keyword evidence="9" id="KW-0547">Nucleotide-binding</keyword>
<dbReference type="GO" id="GO:0005958">
    <property type="term" value="C:DNA-dependent protein kinase-DNA ligase 4 complex"/>
    <property type="evidence" value="ECO:0007669"/>
    <property type="project" value="TreeGrafter"/>
</dbReference>
<dbReference type="GO" id="GO:0046872">
    <property type="term" value="F:metal ion binding"/>
    <property type="evidence" value="ECO:0007669"/>
    <property type="project" value="UniProtKB-KW"/>
</dbReference>
<comment type="similarity">
    <text evidence="3 19">Belongs to the ATP-dependent DNA ligase family.</text>
</comment>
<evidence type="ECO:0000256" key="15">
    <source>
        <dbReference type="ARBA" id="ARBA00023242"/>
    </source>
</evidence>
<evidence type="ECO:0000313" key="23">
    <source>
        <dbReference type="Proteomes" id="UP000789390"/>
    </source>
</evidence>
<evidence type="ECO:0000256" key="7">
    <source>
        <dbReference type="ARBA" id="ARBA00022723"/>
    </source>
</evidence>
<evidence type="ECO:0000256" key="5">
    <source>
        <dbReference type="ARBA" id="ARBA00022073"/>
    </source>
</evidence>
<name>A0A8J2WIB5_9CRUS</name>
<dbReference type="GO" id="GO:0032807">
    <property type="term" value="C:DNA ligase IV complex"/>
    <property type="evidence" value="ECO:0007669"/>
    <property type="project" value="TreeGrafter"/>
</dbReference>
<sequence length="882" mass="100220">MVRTSRLAARLLASADTKQLETGLGKYRCKYGLQRQRQLAACTSMIFEHRSILSAALSRCRPIVVFLFLVCGSTYNPVFFKILPGFKPVRPVFEIYMNFITRVPKTTQSVAKDFGDICYDILRIRCSSNTSSLTIAEINQFLDKLSSTYTSSKKSENTEKLLQPLLMKLSGFEQKWLIRTILRDVKLTGISEKAVLSTYHPDAKELYDASNDLEKVCTTLINPLNRSSGIEISLFNPFRPMLADRLSESKILMKMSNKPFYVETKLDGERTQIHKRGNKYGFYTRRGFDYTSSYGADPSVGNITPRLHNCFRESVTSCILDGEMVAWNVNGSFIVSKGENIDVKSMSPTGGLVPCFVAFDILLLNDEVLSNLPYKERLKLLESAVKVRESVLHFPNRKLVSTKMEVADLLNEAIDQREEGIVLKNPDSVYKPNERKGGWVKVKPEYVGDMMDHLDVIILGGYHGQGRRRNMISMFLVGVAVPFLEGKQLEFYSFARVGSGYSDKQLMGLLEKLNPYWQKWDKNTLPPMIHFGKEKPDVWINPSMSAVLEIKASEIVSSNSYKTGMTLRFPRVQRIREDRAWDSCMTLSESVTDDIPAKKRIKLAGCTTVVAAPFQSADTSHVKSLFTCFSKKEICVLNGSDSLTKQELERKVVSGGGVVVQHPGHSTFCIIAVKDDMRVKSLRNRPKWDVVSPAWLLRCLNVDRLVPLRPQDLMVVTRGTEERMIQNYDRFGNSLREPTSVEDVASILQRVKDLENPAQLSIYEIANLEHEIFGQVHKYGIFRTCVVYVDLWETISDPNSQNISRELEIVSFDLRIYGAQVCNRMDPSVTHVLCDPVSYPKRAAVWKTMNHGREVKFKLVRLEWVEHSIKKGSLVDEMAYYP</sequence>
<keyword evidence="12" id="KW-0460">Magnesium</keyword>
<dbReference type="Gene3D" id="3.30.470.30">
    <property type="entry name" value="DNA ligase/mRNA capping enzyme"/>
    <property type="match status" value="1"/>
</dbReference>
<evidence type="ECO:0000256" key="2">
    <source>
        <dbReference type="ARBA" id="ARBA00004123"/>
    </source>
</evidence>